<reference evidence="1" key="2">
    <citation type="submission" date="2020-11" db="EMBL/GenBank/DDBJ databases">
        <authorList>
            <person name="McCartney M.A."/>
            <person name="Auch B."/>
            <person name="Kono T."/>
            <person name="Mallez S."/>
            <person name="Becker A."/>
            <person name="Gohl D.M."/>
            <person name="Silverstein K.A.T."/>
            <person name="Koren S."/>
            <person name="Bechman K.B."/>
            <person name="Herman A."/>
            <person name="Abrahante J.E."/>
            <person name="Garbe J."/>
        </authorList>
    </citation>
    <scope>NUCLEOTIDE SEQUENCE</scope>
    <source>
        <strain evidence="1">Duluth1</strain>
        <tissue evidence="1">Whole animal</tissue>
    </source>
</reference>
<evidence type="ECO:0000313" key="1">
    <source>
        <dbReference type="EMBL" id="KAH3805958.1"/>
    </source>
</evidence>
<accession>A0A9D4FVX6</accession>
<name>A0A9D4FVX6_DREPO</name>
<reference evidence="1" key="1">
    <citation type="journal article" date="2019" name="bioRxiv">
        <title>The Genome of the Zebra Mussel, Dreissena polymorpha: A Resource for Invasive Species Research.</title>
        <authorList>
            <person name="McCartney M.A."/>
            <person name="Auch B."/>
            <person name="Kono T."/>
            <person name="Mallez S."/>
            <person name="Zhang Y."/>
            <person name="Obille A."/>
            <person name="Becker A."/>
            <person name="Abrahante J.E."/>
            <person name="Garbe J."/>
            <person name="Badalamenti J.P."/>
            <person name="Herman A."/>
            <person name="Mangelson H."/>
            <person name="Liachko I."/>
            <person name="Sullivan S."/>
            <person name="Sone E.D."/>
            <person name="Koren S."/>
            <person name="Silverstein K.A.T."/>
            <person name="Beckman K.B."/>
            <person name="Gohl D.M."/>
        </authorList>
    </citation>
    <scope>NUCLEOTIDE SEQUENCE</scope>
    <source>
        <strain evidence="1">Duluth1</strain>
        <tissue evidence="1">Whole animal</tissue>
    </source>
</reference>
<dbReference type="AlphaFoldDB" id="A0A9D4FVX6"/>
<protein>
    <submittedName>
        <fullName evidence="1">Uncharacterized protein</fullName>
    </submittedName>
</protein>
<organism evidence="1 2">
    <name type="scientific">Dreissena polymorpha</name>
    <name type="common">Zebra mussel</name>
    <name type="synonym">Mytilus polymorpha</name>
    <dbReference type="NCBI Taxonomy" id="45954"/>
    <lineage>
        <taxon>Eukaryota</taxon>
        <taxon>Metazoa</taxon>
        <taxon>Spiralia</taxon>
        <taxon>Lophotrochozoa</taxon>
        <taxon>Mollusca</taxon>
        <taxon>Bivalvia</taxon>
        <taxon>Autobranchia</taxon>
        <taxon>Heteroconchia</taxon>
        <taxon>Euheterodonta</taxon>
        <taxon>Imparidentia</taxon>
        <taxon>Neoheterodontei</taxon>
        <taxon>Myida</taxon>
        <taxon>Dreissenoidea</taxon>
        <taxon>Dreissenidae</taxon>
        <taxon>Dreissena</taxon>
    </lineage>
</organism>
<dbReference type="Gene3D" id="2.60.40.1930">
    <property type="match status" value="1"/>
</dbReference>
<dbReference type="Proteomes" id="UP000828390">
    <property type="component" value="Unassembled WGS sequence"/>
</dbReference>
<sequence>MMRHPACWPSWEWKESDRNCVQLYNKVYFEYLNKTISRKATTIEDLGKFVRYIAPSYTPGYPIVQTYKPLYNPEQTVLVRVLAMDDSMRPINDKQLNIDLIVRIIHMLSPTSSRGV</sequence>
<proteinExistence type="predicted"/>
<comment type="caution">
    <text evidence="1">The sequence shown here is derived from an EMBL/GenBank/DDBJ whole genome shotgun (WGS) entry which is preliminary data.</text>
</comment>
<dbReference type="EMBL" id="JAIWYP010000006">
    <property type="protein sequence ID" value="KAH3805958.1"/>
    <property type="molecule type" value="Genomic_DNA"/>
</dbReference>
<evidence type="ECO:0000313" key="2">
    <source>
        <dbReference type="Proteomes" id="UP000828390"/>
    </source>
</evidence>
<keyword evidence="2" id="KW-1185">Reference proteome</keyword>
<gene>
    <name evidence="1" type="ORF">DPMN_134268</name>
</gene>